<accession>A0A3D8YA33</accession>
<dbReference type="EMBL" id="QNUL01000013">
    <property type="protein sequence ID" value="REA59850.1"/>
    <property type="molecule type" value="Genomic_DNA"/>
</dbReference>
<dbReference type="AlphaFoldDB" id="A0A3D8YA33"/>
<keyword evidence="3" id="KW-1185">Reference proteome</keyword>
<reference evidence="2 3" key="1">
    <citation type="submission" date="2018-07" db="EMBL/GenBank/DDBJ databases">
        <title>Dyadobacter roseus sp. nov., isolated from rose rhizosphere soil.</title>
        <authorList>
            <person name="Chen L."/>
        </authorList>
    </citation>
    <scope>NUCLEOTIDE SEQUENCE [LARGE SCALE GENOMIC DNA]</scope>
    <source>
        <strain evidence="2 3">RS19</strain>
    </source>
</reference>
<dbReference type="Proteomes" id="UP000256373">
    <property type="component" value="Unassembled WGS sequence"/>
</dbReference>
<protein>
    <submittedName>
        <fullName evidence="2">Uncharacterized protein</fullName>
    </submittedName>
</protein>
<proteinExistence type="predicted"/>
<feature type="region of interest" description="Disordered" evidence="1">
    <location>
        <begin position="53"/>
        <end position="79"/>
    </location>
</feature>
<evidence type="ECO:0000313" key="3">
    <source>
        <dbReference type="Proteomes" id="UP000256373"/>
    </source>
</evidence>
<name>A0A3D8YA33_9BACT</name>
<gene>
    <name evidence="2" type="ORF">DSL64_16135</name>
</gene>
<evidence type="ECO:0000256" key="1">
    <source>
        <dbReference type="SAM" id="MobiDB-lite"/>
    </source>
</evidence>
<organism evidence="2 3">
    <name type="scientific">Dyadobacter luteus</name>
    <dbReference type="NCBI Taxonomy" id="2259619"/>
    <lineage>
        <taxon>Bacteria</taxon>
        <taxon>Pseudomonadati</taxon>
        <taxon>Bacteroidota</taxon>
        <taxon>Cytophagia</taxon>
        <taxon>Cytophagales</taxon>
        <taxon>Spirosomataceae</taxon>
        <taxon>Dyadobacter</taxon>
    </lineage>
</organism>
<comment type="caution">
    <text evidence="2">The sequence shown here is derived from an EMBL/GenBank/DDBJ whole genome shotgun (WGS) entry which is preliminary data.</text>
</comment>
<evidence type="ECO:0000313" key="2">
    <source>
        <dbReference type="EMBL" id="REA59850.1"/>
    </source>
</evidence>
<sequence>MAVTISSCTYRSYHPGYDRGYGYRAYPPPPPPRRVVVVRPAPPPRVVYRENRRAKHYYRGNSRNNSREYGHNGRTRGPR</sequence>